<dbReference type="KEGG" id="psim:KR76_04820"/>
<dbReference type="InterPro" id="IPR003593">
    <property type="entry name" value="AAA+_ATPase"/>
</dbReference>
<dbReference type="PROSITE" id="PS50893">
    <property type="entry name" value="ABC_TRANSPORTER_2"/>
    <property type="match status" value="1"/>
</dbReference>
<evidence type="ECO:0000313" key="9">
    <source>
        <dbReference type="EMBL" id="AIY16252.1"/>
    </source>
</evidence>
<dbReference type="RefSeq" id="WP_038677023.1">
    <property type="nucleotide sequence ID" value="NZ_BJMC01000004.1"/>
</dbReference>
<keyword evidence="7" id="KW-1133">Transmembrane helix</keyword>
<dbReference type="PANTHER" id="PTHR43394">
    <property type="entry name" value="ATP-DEPENDENT PERMEASE MDL1, MITOCHONDRIAL"/>
    <property type="match status" value="1"/>
</dbReference>
<dbReference type="GO" id="GO:0016887">
    <property type="term" value="F:ATP hydrolysis activity"/>
    <property type="evidence" value="ECO:0007669"/>
    <property type="project" value="InterPro"/>
</dbReference>
<dbReference type="OrthoDB" id="9806127at2"/>
<comment type="subcellular location">
    <subcellularLocation>
        <location evidence="1">Cell membrane</location>
        <topology evidence="1">Multi-pass membrane protein</topology>
    </subcellularLocation>
</comment>
<dbReference type="InterPro" id="IPR027417">
    <property type="entry name" value="P-loop_NTPase"/>
</dbReference>
<dbReference type="PROSITE" id="PS00211">
    <property type="entry name" value="ABC_TRANSPORTER_1"/>
    <property type="match status" value="1"/>
</dbReference>
<dbReference type="FunFam" id="3.40.50.300:FF:000854">
    <property type="entry name" value="Multidrug ABC transporter ATP-binding protein"/>
    <property type="match status" value="1"/>
</dbReference>
<dbReference type="GO" id="GO:0015421">
    <property type="term" value="F:ABC-type oligopeptide transporter activity"/>
    <property type="evidence" value="ECO:0007669"/>
    <property type="project" value="TreeGrafter"/>
</dbReference>
<evidence type="ECO:0000256" key="8">
    <source>
        <dbReference type="ARBA" id="ARBA00023136"/>
    </source>
</evidence>
<dbReference type="PANTHER" id="PTHR43394:SF1">
    <property type="entry name" value="ATP-BINDING CASSETTE SUB-FAMILY B MEMBER 10, MITOCHONDRIAL"/>
    <property type="match status" value="1"/>
</dbReference>
<dbReference type="PROSITE" id="PS50929">
    <property type="entry name" value="ABC_TM1F"/>
    <property type="match status" value="1"/>
</dbReference>
<protein>
    <submittedName>
        <fullName evidence="9">Lipid A export ATP-binding/permease protein MsbA</fullName>
    </submittedName>
</protein>
<evidence type="ECO:0000256" key="7">
    <source>
        <dbReference type="ARBA" id="ARBA00022989"/>
    </source>
</evidence>
<dbReference type="HOGENOM" id="CLU_000604_84_3_11"/>
<dbReference type="InterPro" id="IPR036640">
    <property type="entry name" value="ABC1_TM_sf"/>
</dbReference>
<keyword evidence="3" id="KW-1003">Cell membrane</keyword>
<accession>A0A0A1DHZ0</accession>
<dbReference type="FunFam" id="1.20.1560.10:FF:000040">
    <property type="entry name" value="Multidrug ABC transporter ATP-binding protein"/>
    <property type="match status" value="1"/>
</dbReference>
<keyword evidence="8" id="KW-0472">Membrane</keyword>
<evidence type="ECO:0000256" key="2">
    <source>
        <dbReference type="ARBA" id="ARBA00022448"/>
    </source>
</evidence>
<dbReference type="GO" id="GO:0005524">
    <property type="term" value="F:ATP binding"/>
    <property type="evidence" value="ECO:0007669"/>
    <property type="project" value="UniProtKB-KW"/>
</dbReference>
<dbReference type="InterPro" id="IPR039421">
    <property type="entry name" value="Type_1_exporter"/>
</dbReference>
<dbReference type="Pfam" id="PF00664">
    <property type="entry name" value="ABC_membrane"/>
    <property type="match status" value="1"/>
</dbReference>
<dbReference type="SMART" id="SM00382">
    <property type="entry name" value="AAA"/>
    <property type="match status" value="1"/>
</dbReference>
<dbReference type="Gene3D" id="3.40.50.300">
    <property type="entry name" value="P-loop containing nucleotide triphosphate hydrolases"/>
    <property type="match status" value="1"/>
</dbReference>
<dbReference type="AlphaFoldDB" id="A0A0A1DHZ0"/>
<evidence type="ECO:0000256" key="5">
    <source>
        <dbReference type="ARBA" id="ARBA00022741"/>
    </source>
</evidence>
<dbReference type="eggNOG" id="COG1132">
    <property type="taxonomic scope" value="Bacteria"/>
</dbReference>
<dbReference type="Proteomes" id="UP000030300">
    <property type="component" value="Chromosome"/>
</dbReference>
<name>A0A0A1DHZ0_NOCSI</name>
<dbReference type="InterPro" id="IPR003439">
    <property type="entry name" value="ABC_transporter-like_ATP-bd"/>
</dbReference>
<dbReference type="Gene3D" id="1.20.1560.10">
    <property type="entry name" value="ABC transporter type 1, transmembrane domain"/>
    <property type="match status" value="1"/>
</dbReference>
<dbReference type="CDD" id="cd18548">
    <property type="entry name" value="ABC_6TM_Tm287_like"/>
    <property type="match status" value="1"/>
</dbReference>
<keyword evidence="4" id="KW-0812">Transmembrane</keyword>
<dbReference type="GO" id="GO:0005886">
    <property type="term" value="C:plasma membrane"/>
    <property type="evidence" value="ECO:0007669"/>
    <property type="project" value="UniProtKB-SubCell"/>
</dbReference>
<gene>
    <name evidence="9" type="ORF">KR76_04820</name>
</gene>
<sequence>MLTRLLRTYLQPYRGWLSVIVVLQFTSTVAMLYLPSLNADIIDKGVARGDTGYIIEIGAIMLGVALVQAACSMSSAWFGGQAAMAFGRDLRKAVFGRIGRFSAREVSDFGAPSLITRATNDVQQVQMLAMMTCLMAVTIPIMMVGGVIMAMREDFGLSWLVVAVVPVLFVCIGIVVSRMVPAFRQVQERLDDVNRVLREQITGIRVVRAFVREPHESRRFGKANDDLTAVSLRAGRWMALMFPLVMAVSNVASVGVIWFGGHRVDSGQMEVGALTAFLAYLMQILMSVMMGTFMLMMVPRAAVSADRIGAVLDTETSVVPPAHPVTEVAVSGHLDVEGVGLTYPGAEAPVLRDVSFRARPGQTIAVIGSTGAGKTTLVNLVPRLLDATAGTVRVDGVDVRELDPELLWSKIGLVPQRAFLFTGTIASNLRYGNPDATDDDLWAALEIAQAADFVRAMPEQLDSPVAQGGTTVSGGQRQRLAIARALVRRPEIYLFDDAFSALDVATDARLRAALKPVTLHATVVLVAQRIATIRDADQILVLEDGEVVGQGTHDELLEYNETYQQIAASQGIKGEEVPA</sequence>
<dbReference type="EMBL" id="CP009896">
    <property type="protein sequence ID" value="AIY16252.1"/>
    <property type="molecule type" value="Genomic_DNA"/>
</dbReference>
<keyword evidence="2" id="KW-0813">Transport</keyword>
<proteinExistence type="predicted"/>
<dbReference type="InterPro" id="IPR011527">
    <property type="entry name" value="ABC1_TM_dom"/>
</dbReference>
<dbReference type="STRING" id="2045.KR76_04820"/>
<keyword evidence="6 9" id="KW-0067">ATP-binding</keyword>
<evidence type="ECO:0000256" key="1">
    <source>
        <dbReference type="ARBA" id="ARBA00004651"/>
    </source>
</evidence>
<keyword evidence="5" id="KW-0547">Nucleotide-binding</keyword>
<evidence type="ECO:0000256" key="4">
    <source>
        <dbReference type="ARBA" id="ARBA00022692"/>
    </source>
</evidence>
<organism evidence="9 10">
    <name type="scientific">Nocardioides simplex</name>
    <name type="common">Arthrobacter simplex</name>
    <dbReference type="NCBI Taxonomy" id="2045"/>
    <lineage>
        <taxon>Bacteria</taxon>
        <taxon>Bacillati</taxon>
        <taxon>Actinomycetota</taxon>
        <taxon>Actinomycetes</taxon>
        <taxon>Propionibacteriales</taxon>
        <taxon>Nocardioidaceae</taxon>
        <taxon>Pimelobacter</taxon>
    </lineage>
</organism>
<dbReference type="GeneID" id="96608277"/>
<dbReference type="SUPFAM" id="SSF52540">
    <property type="entry name" value="P-loop containing nucleoside triphosphate hydrolases"/>
    <property type="match status" value="1"/>
</dbReference>
<evidence type="ECO:0000256" key="6">
    <source>
        <dbReference type="ARBA" id="ARBA00022840"/>
    </source>
</evidence>
<reference evidence="9 10" key="1">
    <citation type="journal article" date="2015" name="Genome Announc.">
        <title>Complete Genome Sequence of Steroid-Transforming Nocardioides simplex VKM Ac-2033D.</title>
        <authorList>
            <person name="Shtratnikova V.Y."/>
            <person name="Schelkunov M.I."/>
            <person name="Pekov Y.A."/>
            <person name="Fokina V.V."/>
            <person name="Logacheva M.D."/>
            <person name="Sokolov S.L."/>
            <person name="Bragin E.Y."/>
            <person name="Ashapkin V.V."/>
            <person name="Donova M.V."/>
        </authorList>
    </citation>
    <scope>NUCLEOTIDE SEQUENCE [LARGE SCALE GENOMIC DNA]</scope>
    <source>
        <strain evidence="9 10">VKM Ac-2033D</strain>
    </source>
</reference>
<evidence type="ECO:0000256" key="3">
    <source>
        <dbReference type="ARBA" id="ARBA00022475"/>
    </source>
</evidence>
<dbReference type="SUPFAM" id="SSF90123">
    <property type="entry name" value="ABC transporter transmembrane region"/>
    <property type="match status" value="1"/>
</dbReference>
<evidence type="ECO:0000313" key="10">
    <source>
        <dbReference type="Proteomes" id="UP000030300"/>
    </source>
</evidence>
<dbReference type="InterPro" id="IPR017871">
    <property type="entry name" value="ABC_transporter-like_CS"/>
</dbReference>
<dbReference type="Pfam" id="PF00005">
    <property type="entry name" value="ABC_tran"/>
    <property type="match status" value="1"/>
</dbReference>
<keyword evidence="10" id="KW-1185">Reference proteome</keyword>